<comment type="caution">
    <text evidence="1">The sequence shown here is derived from an EMBL/GenBank/DDBJ whole genome shotgun (WGS) entry which is preliminary data.</text>
</comment>
<keyword evidence="2" id="KW-1185">Reference proteome</keyword>
<dbReference type="EMBL" id="BAAAHU010000030">
    <property type="protein sequence ID" value="GAA1011255.1"/>
    <property type="molecule type" value="Genomic_DNA"/>
</dbReference>
<reference evidence="1 2" key="1">
    <citation type="journal article" date="2019" name="Int. J. Syst. Evol. Microbiol.">
        <title>The Global Catalogue of Microorganisms (GCM) 10K type strain sequencing project: providing services to taxonomists for standard genome sequencing and annotation.</title>
        <authorList>
            <consortium name="The Broad Institute Genomics Platform"/>
            <consortium name="The Broad Institute Genome Sequencing Center for Infectious Disease"/>
            <person name="Wu L."/>
            <person name="Ma J."/>
        </authorList>
    </citation>
    <scope>NUCLEOTIDE SEQUENCE [LARGE SCALE GENOMIC DNA]</scope>
    <source>
        <strain evidence="1 2">JCM 11269</strain>
    </source>
</reference>
<evidence type="ECO:0000313" key="1">
    <source>
        <dbReference type="EMBL" id="GAA1011255.1"/>
    </source>
</evidence>
<organism evidence="1 2">
    <name type="scientific">Streptomyces thermogriseus</name>
    <dbReference type="NCBI Taxonomy" id="75292"/>
    <lineage>
        <taxon>Bacteria</taxon>
        <taxon>Bacillati</taxon>
        <taxon>Actinomycetota</taxon>
        <taxon>Actinomycetes</taxon>
        <taxon>Kitasatosporales</taxon>
        <taxon>Streptomycetaceae</taxon>
        <taxon>Streptomyces</taxon>
    </lineage>
</organism>
<sequence length="118" mass="13857">MYLYREFLTPDDEEVYDTFGEWPDSDENGTRILTFQDTSGQSLVFSYHVLERSVRVRWMNNQEVTLVDIYRECATRLSFSPGKSTRNILIEFDMGECAGVMDIQIAPHFAIEDRLLFR</sequence>
<dbReference type="RefSeq" id="WP_236560749.1">
    <property type="nucleotide sequence ID" value="NZ_BAAAHU010000030.1"/>
</dbReference>
<accession>A0ABN1T0Q4</accession>
<dbReference type="Proteomes" id="UP001501072">
    <property type="component" value="Unassembled WGS sequence"/>
</dbReference>
<proteinExistence type="predicted"/>
<name>A0ABN1T0Q4_9ACTN</name>
<evidence type="ECO:0000313" key="2">
    <source>
        <dbReference type="Proteomes" id="UP001501072"/>
    </source>
</evidence>
<protein>
    <submittedName>
        <fullName evidence="1">Uncharacterized protein</fullName>
    </submittedName>
</protein>
<gene>
    <name evidence="1" type="ORF">GCM10009564_31630</name>
</gene>